<evidence type="ECO:0000313" key="3">
    <source>
        <dbReference type="EMBL" id="AFU59386.1"/>
    </source>
</evidence>
<organism evidence="3 4">
    <name type="scientific">Nitrososphaera gargensis (strain Ga9.2)</name>
    <dbReference type="NCBI Taxonomy" id="1237085"/>
    <lineage>
        <taxon>Archaea</taxon>
        <taxon>Nitrososphaerota</taxon>
        <taxon>Nitrososphaeria</taxon>
        <taxon>Nitrososphaerales</taxon>
        <taxon>Nitrososphaeraceae</taxon>
        <taxon>Nitrososphaera</taxon>
    </lineage>
</organism>
<evidence type="ECO:0000259" key="2">
    <source>
        <dbReference type="Pfam" id="PF07282"/>
    </source>
</evidence>
<dbReference type="InParanoid" id="K0IDB3"/>
<dbReference type="STRING" id="1237085.Ngar_c24620"/>
<proteinExistence type="predicted"/>
<dbReference type="EMBL" id="CP002408">
    <property type="protein sequence ID" value="AFU59386.1"/>
    <property type="molecule type" value="Genomic_DNA"/>
</dbReference>
<evidence type="ECO:0000313" key="4">
    <source>
        <dbReference type="Proteomes" id="UP000008037"/>
    </source>
</evidence>
<dbReference type="BioCyc" id="CNIT1237085:G1324-2460-MONOMER"/>
<name>K0IDB3_NITGG</name>
<dbReference type="NCBIfam" id="TIGR01766">
    <property type="entry name" value="IS200/IS605 family accessory protein TnpB-like domain"/>
    <property type="match status" value="1"/>
</dbReference>
<dbReference type="HOGENOM" id="CLU_1615362_0_0_2"/>
<keyword evidence="4" id="KW-1185">Reference proteome</keyword>
<dbReference type="KEGG" id="nga:Ngar_c24620"/>
<keyword evidence="1" id="KW-0238">DNA-binding</keyword>
<dbReference type="InterPro" id="IPR010095">
    <property type="entry name" value="Cas12f1-like_TNB"/>
</dbReference>
<dbReference type="Proteomes" id="UP000008037">
    <property type="component" value="Chromosome"/>
</dbReference>
<dbReference type="Pfam" id="PF07282">
    <property type="entry name" value="Cas12f1-like_TNB"/>
    <property type="match status" value="1"/>
</dbReference>
<feature type="domain" description="Cas12f1-like TNB" evidence="2">
    <location>
        <begin position="28"/>
        <end position="93"/>
    </location>
</feature>
<accession>K0IDB3</accession>
<protein>
    <submittedName>
        <fullName evidence="3">Putative transposase, IS605 OrfB family</fullName>
    </submittedName>
</protein>
<reference evidence="3 4" key="1">
    <citation type="journal article" date="2012" name="Environ. Microbiol.">
        <title>The genome of the ammonia-oxidizing Candidatus Nitrososphaera gargensis: insights into metabolic versatility and environmental adaptations.</title>
        <authorList>
            <person name="Spang A."/>
            <person name="Poehlein A."/>
            <person name="Offre P."/>
            <person name="Zumbragel S."/>
            <person name="Haider S."/>
            <person name="Rychlik N."/>
            <person name="Nowka B."/>
            <person name="Schmeisser C."/>
            <person name="Lebedeva E.V."/>
            <person name="Rattei T."/>
            <person name="Bohm C."/>
            <person name="Schmid M."/>
            <person name="Galushko A."/>
            <person name="Hatzenpichler R."/>
            <person name="Weinmaier T."/>
            <person name="Daniel R."/>
            <person name="Schleper C."/>
            <person name="Spieck E."/>
            <person name="Streit W."/>
            <person name="Wagner M."/>
        </authorList>
    </citation>
    <scope>NUCLEOTIDE SEQUENCE [LARGE SCALE GENOMIC DNA]</scope>
    <source>
        <strain evidence="4">Ga9.2</strain>
    </source>
</reference>
<dbReference type="AlphaFoldDB" id="K0IDB3"/>
<gene>
    <name evidence="3" type="ordered locus">Ngar_c24620</name>
</gene>
<sequence length="164" mass="18516">MILLGDLSGIRDRSRGRRMNRIVANMPFYRLAQYITYKASWEDIPVITTKEWYSSKICHKCGSDNTSRPHQGLFVCHDCGYSCNADYNGAVNLGNRLAEHVFANGVIGFSALEQDDFLDSASQPKTWQNLQGFPLFPDCRAAHRSVSVALLLEARLTFRVSRLP</sequence>
<evidence type="ECO:0000256" key="1">
    <source>
        <dbReference type="ARBA" id="ARBA00023125"/>
    </source>
</evidence>
<dbReference type="GO" id="GO:0003677">
    <property type="term" value="F:DNA binding"/>
    <property type="evidence" value="ECO:0007669"/>
    <property type="project" value="UniProtKB-KW"/>
</dbReference>